<evidence type="ECO:0000256" key="6">
    <source>
        <dbReference type="ARBA" id="ARBA00022737"/>
    </source>
</evidence>
<organism evidence="9 10">
    <name type="scientific">Aestuariispira insulae</name>
    <dbReference type="NCBI Taxonomy" id="1461337"/>
    <lineage>
        <taxon>Bacteria</taxon>
        <taxon>Pseudomonadati</taxon>
        <taxon>Pseudomonadota</taxon>
        <taxon>Alphaproteobacteria</taxon>
        <taxon>Rhodospirillales</taxon>
        <taxon>Kiloniellaceae</taxon>
        <taxon>Aestuariispira</taxon>
    </lineage>
</organism>
<dbReference type="PANTHER" id="PTHR44835">
    <property type="entry name" value="UDP-N-ACETYLGLUCOSAMINE--PEPTIDE N-ACETYLGLUCOSAMINYLTRANSFERASE SPINDLY-RELATED"/>
    <property type="match status" value="1"/>
</dbReference>
<dbReference type="PANTHER" id="PTHR44835:SF1">
    <property type="entry name" value="PROTEIN O-GLCNAC TRANSFERASE"/>
    <property type="match status" value="1"/>
</dbReference>
<keyword evidence="6" id="KW-0677">Repeat</keyword>
<dbReference type="Proteomes" id="UP000256845">
    <property type="component" value="Unassembled WGS sequence"/>
</dbReference>
<evidence type="ECO:0000256" key="1">
    <source>
        <dbReference type="ARBA" id="ARBA00004922"/>
    </source>
</evidence>
<dbReference type="RefSeq" id="WP_115936188.1">
    <property type="nucleotide sequence ID" value="NZ_QRDW01000003.1"/>
</dbReference>
<feature type="domain" description="O-GlcNAc transferase C-terminal" evidence="8">
    <location>
        <begin position="220"/>
        <end position="371"/>
    </location>
</feature>
<keyword evidence="4" id="KW-0328">Glycosyltransferase</keyword>
<dbReference type="InterPro" id="IPR019734">
    <property type="entry name" value="TPR_rpt"/>
</dbReference>
<evidence type="ECO:0000313" key="9">
    <source>
        <dbReference type="EMBL" id="RED51284.1"/>
    </source>
</evidence>
<dbReference type="AlphaFoldDB" id="A0A3D9HP58"/>
<keyword evidence="5 9" id="KW-0808">Transferase</keyword>
<gene>
    <name evidence="9" type="ORF">DFP90_10384</name>
</gene>
<evidence type="ECO:0000313" key="10">
    <source>
        <dbReference type="Proteomes" id="UP000256845"/>
    </source>
</evidence>
<comment type="pathway">
    <text evidence="1">Protein modification; protein glycosylation.</text>
</comment>
<evidence type="ECO:0000256" key="7">
    <source>
        <dbReference type="ARBA" id="ARBA00022803"/>
    </source>
</evidence>
<dbReference type="InterPro" id="IPR051939">
    <property type="entry name" value="Glycosyltr_41/O-GlcNAc_trsf"/>
</dbReference>
<comment type="similarity">
    <text evidence="2">Belongs to the glycosyltransferase 41 family. O-GlcNAc transferase subfamily.</text>
</comment>
<feature type="domain" description="O-GlcNAc transferase C-terminal" evidence="8">
    <location>
        <begin position="393"/>
        <end position="570"/>
    </location>
</feature>
<dbReference type="Pfam" id="PF13432">
    <property type="entry name" value="TPR_16"/>
    <property type="match status" value="1"/>
</dbReference>
<evidence type="ECO:0000259" key="8">
    <source>
        <dbReference type="Pfam" id="PF13844"/>
    </source>
</evidence>
<comment type="caution">
    <text evidence="9">The sequence shown here is derived from an EMBL/GenBank/DDBJ whole genome shotgun (WGS) entry which is preliminary data.</text>
</comment>
<dbReference type="SMART" id="SM00028">
    <property type="entry name" value="TPR"/>
    <property type="match status" value="4"/>
</dbReference>
<dbReference type="InterPro" id="IPR029489">
    <property type="entry name" value="OGT/SEC/SPY_C"/>
</dbReference>
<evidence type="ECO:0000256" key="2">
    <source>
        <dbReference type="ARBA" id="ARBA00005386"/>
    </source>
</evidence>
<dbReference type="Pfam" id="PF13181">
    <property type="entry name" value="TPR_8"/>
    <property type="match status" value="1"/>
</dbReference>
<sequence>MSDETEISALMAAAEAAIARNDGAVALNRLNAVLAKDPSHEAALHKLAELAYAVGRHDLSLQYMNRLVAAYPDHAGYCFQLGALLLGMGDHEAGENAIRRTLLLDPDHEAARITLGNRLKDQGLLEEAADQYKAVLRASPDLTGVQSNLASVLTAQGRHEEAARLYDDVIAKAPDLQMAQSNRLMNMNYRADCTVQEIADAHKAWGRAFPTPAAPDFDADPDRRLHVAYLSPDFRNHPVIWFFHALIRFHDRQKVRVTCLSNLGREDEKTDLVKGLADGWHRIDQLDDQALVDLIRKEKIDILVDLAGHTGNNRLTVMARKPAPLQMTWLGYPNSTGLPQIDYRIVDAVTDPPGAEAFHSERLIRLENGFLCFTPPDGAPDVAPLPMLENGYCTFASFNNLAKVTRQVVGLWSEILHKVPGSKLIIKARSLDDPGTRARYLKWFATEGIAPERLDLKGRLPGAWDHLNLYNQADIALDTFPYNGTTTTCEALYMGLPVLALAGDRHAARVSASLLTRLGYSNLISDTKQELVEKASALAADPVGLAQMRAGTRPRLLASPLCDGPAFAHSMEAAYRDAWQKHCWEATGELS</sequence>
<reference evidence="9 10" key="1">
    <citation type="submission" date="2018-07" db="EMBL/GenBank/DDBJ databases">
        <title>Genomic Encyclopedia of Type Strains, Phase III (KMG-III): the genomes of soil and plant-associated and newly described type strains.</title>
        <authorList>
            <person name="Whitman W."/>
        </authorList>
    </citation>
    <scope>NUCLEOTIDE SEQUENCE [LARGE SCALE GENOMIC DNA]</scope>
    <source>
        <strain evidence="9 10">CECT 8488</strain>
    </source>
</reference>
<protein>
    <recommendedName>
        <fullName evidence="3">protein O-GlcNAc transferase</fullName>
        <ecNumber evidence="3">2.4.1.255</ecNumber>
    </recommendedName>
</protein>
<name>A0A3D9HP58_9PROT</name>
<keyword evidence="10" id="KW-1185">Reference proteome</keyword>
<evidence type="ECO:0000256" key="4">
    <source>
        <dbReference type="ARBA" id="ARBA00022676"/>
    </source>
</evidence>
<accession>A0A3D9HP58</accession>
<dbReference type="EMBL" id="QRDW01000003">
    <property type="protein sequence ID" value="RED51284.1"/>
    <property type="molecule type" value="Genomic_DNA"/>
</dbReference>
<dbReference type="EC" id="2.4.1.255" evidence="3"/>
<dbReference type="Gene3D" id="1.25.40.10">
    <property type="entry name" value="Tetratricopeptide repeat domain"/>
    <property type="match status" value="1"/>
</dbReference>
<dbReference type="Gene3D" id="3.40.50.11380">
    <property type="match status" value="1"/>
</dbReference>
<keyword evidence="7" id="KW-0802">TPR repeat</keyword>
<dbReference type="OrthoDB" id="146908at2"/>
<dbReference type="SUPFAM" id="SSF53756">
    <property type="entry name" value="UDP-Glycosyltransferase/glycogen phosphorylase"/>
    <property type="match status" value="1"/>
</dbReference>
<dbReference type="Gene3D" id="3.40.50.2000">
    <property type="entry name" value="Glycogen Phosphorylase B"/>
    <property type="match status" value="1"/>
</dbReference>
<proteinExistence type="inferred from homology"/>
<evidence type="ECO:0000256" key="5">
    <source>
        <dbReference type="ARBA" id="ARBA00022679"/>
    </source>
</evidence>
<dbReference type="Pfam" id="PF14559">
    <property type="entry name" value="TPR_19"/>
    <property type="match status" value="1"/>
</dbReference>
<dbReference type="GO" id="GO:0097363">
    <property type="term" value="F:protein O-acetylglucosaminyltransferase activity"/>
    <property type="evidence" value="ECO:0007669"/>
    <property type="project" value="UniProtKB-EC"/>
</dbReference>
<evidence type="ECO:0000256" key="3">
    <source>
        <dbReference type="ARBA" id="ARBA00011970"/>
    </source>
</evidence>
<dbReference type="Pfam" id="PF13844">
    <property type="entry name" value="Glyco_transf_41"/>
    <property type="match status" value="2"/>
</dbReference>
<dbReference type="InterPro" id="IPR011990">
    <property type="entry name" value="TPR-like_helical_dom_sf"/>
</dbReference>
<dbReference type="SUPFAM" id="SSF48452">
    <property type="entry name" value="TPR-like"/>
    <property type="match status" value="1"/>
</dbReference>